<evidence type="ECO:0000313" key="9">
    <source>
        <dbReference type="EMBL" id="QHW32971.1"/>
    </source>
</evidence>
<evidence type="ECO:0000313" key="10">
    <source>
        <dbReference type="Proteomes" id="UP000479114"/>
    </source>
</evidence>
<dbReference type="GO" id="GO:0005886">
    <property type="term" value="C:plasma membrane"/>
    <property type="evidence" value="ECO:0007669"/>
    <property type="project" value="UniProtKB-SubCell"/>
</dbReference>
<dbReference type="PANTHER" id="PTHR34582">
    <property type="entry name" value="UPF0702 TRANSMEMBRANE PROTEIN YCAP"/>
    <property type="match status" value="1"/>
</dbReference>
<evidence type="ECO:0000256" key="3">
    <source>
        <dbReference type="ARBA" id="ARBA00022475"/>
    </source>
</evidence>
<dbReference type="Proteomes" id="UP000479114">
    <property type="component" value="Chromosome"/>
</dbReference>
<dbReference type="EMBL" id="CP048286">
    <property type="protein sequence ID" value="QHW32971.1"/>
    <property type="molecule type" value="Genomic_DNA"/>
</dbReference>
<feature type="transmembrane region" description="Helical" evidence="7">
    <location>
        <begin position="12"/>
        <end position="31"/>
    </location>
</feature>
<evidence type="ECO:0000256" key="5">
    <source>
        <dbReference type="ARBA" id="ARBA00022989"/>
    </source>
</evidence>
<dbReference type="InterPro" id="IPR007353">
    <property type="entry name" value="DUF421"/>
</dbReference>
<evidence type="ECO:0000256" key="2">
    <source>
        <dbReference type="ARBA" id="ARBA00006448"/>
    </source>
</evidence>
<keyword evidence="10" id="KW-1185">Reference proteome</keyword>
<dbReference type="PANTHER" id="PTHR34582:SF2">
    <property type="entry name" value="UPF0702 TRANSMEMBRANE PROTEIN YDFR"/>
    <property type="match status" value="1"/>
</dbReference>
<evidence type="ECO:0000256" key="6">
    <source>
        <dbReference type="ARBA" id="ARBA00023136"/>
    </source>
</evidence>
<dbReference type="RefSeq" id="WP_162642814.1">
    <property type="nucleotide sequence ID" value="NZ_CP048286.1"/>
</dbReference>
<evidence type="ECO:0000256" key="1">
    <source>
        <dbReference type="ARBA" id="ARBA00004651"/>
    </source>
</evidence>
<dbReference type="Gene3D" id="3.30.240.20">
    <property type="entry name" value="bsu07140 like domains"/>
    <property type="match status" value="1"/>
</dbReference>
<sequence length="129" mass="14342">MIAQGIIEKTIWRAIAAVALFLAVLIVLELFEIRYGRFQNLITGEAVVVIRDGQLNRPALRKLRTTVNQLEMRLRQLGISSIDDIKQGAIETNGEPGYGLTEAAKPVTKQDLEVLFNRIAALEVVRNGD</sequence>
<name>A0A6C0P3Q7_9BACL</name>
<dbReference type="Pfam" id="PF04239">
    <property type="entry name" value="DUF421"/>
    <property type="match status" value="1"/>
</dbReference>
<proteinExistence type="inferred from homology"/>
<keyword evidence="6 7" id="KW-0472">Membrane</keyword>
<comment type="subcellular location">
    <subcellularLocation>
        <location evidence="1">Cell membrane</location>
        <topology evidence="1">Multi-pass membrane protein</topology>
    </subcellularLocation>
</comment>
<dbReference type="InterPro" id="IPR023090">
    <property type="entry name" value="UPF0702_alpha/beta_dom_sf"/>
</dbReference>
<dbReference type="AlphaFoldDB" id="A0A6C0P3Q7"/>
<keyword evidence="4 7" id="KW-0812">Transmembrane</keyword>
<reference evidence="9 10" key="1">
    <citation type="submission" date="2020-02" db="EMBL/GenBank/DDBJ databases">
        <title>Paenibacillus sp. nov., isolated from rhizosphere soil of tomato.</title>
        <authorList>
            <person name="Weon H.-Y."/>
            <person name="Lee S.A."/>
        </authorList>
    </citation>
    <scope>NUCLEOTIDE SEQUENCE [LARGE SCALE GENOMIC DNA]</scope>
    <source>
        <strain evidence="9 10">14171R-81</strain>
    </source>
</reference>
<accession>A0A6C0P3Q7</accession>
<evidence type="ECO:0000256" key="7">
    <source>
        <dbReference type="SAM" id="Phobius"/>
    </source>
</evidence>
<dbReference type="KEGG" id="prz:GZH47_20690"/>
<feature type="domain" description="YetF C-terminal" evidence="8">
    <location>
        <begin position="36"/>
        <end position="95"/>
    </location>
</feature>
<comment type="similarity">
    <text evidence="2">Belongs to the UPF0702 family.</text>
</comment>
<keyword evidence="3" id="KW-1003">Cell membrane</keyword>
<evidence type="ECO:0000259" key="8">
    <source>
        <dbReference type="Pfam" id="PF04239"/>
    </source>
</evidence>
<gene>
    <name evidence="9" type="ORF">GZH47_20690</name>
</gene>
<evidence type="ECO:0000256" key="4">
    <source>
        <dbReference type="ARBA" id="ARBA00022692"/>
    </source>
</evidence>
<protein>
    <submittedName>
        <fullName evidence="9">DUF421 domain-containing protein</fullName>
    </submittedName>
</protein>
<organism evidence="9 10">
    <name type="scientific">Paenibacillus rhizovicinus</name>
    <dbReference type="NCBI Taxonomy" id="2704463"/>
    <lineage>
        <taxon>Bacteria</taxon>
        <taxon>Bacillati</taxon>
        <taxon>Bacillota</taxon>
        <taxon>Bacilli</taxon>
        <taxon>Bacillales</taxon>
        <taxon>Paenibacillaceae</taxon>
        <taxon>Paenibacillus</taxon>
    </lineage>
</organism>
<keyword evidence="5 7" id="KW-1133">Transmembrane helix</keyword>